<name>A0A9D9IH16_9BACT</name>
<keyword evidence="4" id="KW-1134">Transmembrane beta strand</keyword>
<evidence type="ECO:0000259" key="16">
    <source>
        <dbReference type="Pfam" id="PF02563"/>
    </source>
</evidence>
<evidence type="ECO:0000313" key="19">
    <source>
        <dbReference type="EMBL" id="MBO8471936.1"/>
    </source>
</evidence>
<feature type="non-terminal residue" evidence="19">
    <location>
        <position position="1"/>
    </location>
</feature>
<keyword evidence="12" id="KW-0564">Palmitate</keyword>
<feature type="domain" description="Soluble ligand binding" evidence="17">
    <location>
        <begin position="701"/>
        <end position="742"/>
    </location>
</feature>
<keyword evidence="7" id="KW-0732">Signal</keyword>
<evidence type="ECO:0000256" key="11">
    <source>
        <dbReference type="ARBA" id="ARBA00023136"/>
    </source>
</evidence>
<dbReference type="Pfam" id="PF10531">
    <property type="entry name" value="SLBB"/>
    <property type="match status" value="3"/>
</dbReference>
<dbReference type="GO" id="GO:0015159">
    <property type="term" value="F:polysaccharide transmembrane transporter activity"/>
    <property type="evidence" value="ECO:0007669"/>
    <property type="project" value="InterPro"/>
</dbReference>
<evidence type="ECO:0000256" key="14">
    <source>
        <dbReference type="ARBA" id="ARBA00023288"/>
    </source>
</evidence>
<evidence type="ECO:0000256" key="2">
    <source>
        <dbReference type="ARBA" id="ARBA00009450"/>
    </source>
</evidence>
<feature type="region of interest" description="Disordered" evidence="15">
    <location>
        <begin position="36"/>
        <end position="55"/>
    </location>
</feature>
<dbReference type="InterPro" id="IPR003715">
    <property type="entry name" value="Poly_export_N"/>
</dbReference>
<dbReference type="PANTHER" id="PTHR33619:SF3">
    <property type="entry name" value="POLYSACCHARIDE EXPORT PROTEIN GFCE-RELATED"/>
    <property type="match status" value="1"/>
</dbReference>
<evidence type="ECO:0000259" key="17">
    <source>
        <dbReference type="Pfam" id="PF10531"/>
    </source>
</evidence>
<keyword evidence="8" id="KW-0625">Polysaccharide transport</keyword>
<evidence type="ECO:0000256" key="5">
    <source>
        <dbReference type="ARBA" id="ARBA00022597"/>
    </source>
</evidence>
<comment type="caution">
    <text evidence="19">The sequence shown here is derived from an EMBL/GenBank/DDBJ whole genome shotgun (WGS) entry which is preliminary data.</text>
</comment>
<keyword evidence="14" id="KW-0449">Lipoprotein</keyword>
<comment type="subcellular location">
    <subcellularLocation>
        <location evidence="1">Cell outer membrane</location>
        <topology evidence="1">Multi-pass membrane protein</topology>
    </subcellularLocation>
</comment>
<dbReference type="InterPro" id="IPR054765">
    <property type="entry name" value="SLBB_dom"/>
</dbReference>
<evidence type="ECO:0000256" key="7">
    <source>
        <dbReference type="ARBA" id="ARBA00022729"/>
    </source>
</evidence>
<evidence type="ECO:0000259" key="18">
    <source>
        <dbReference type="Pfam" id="PF22461"/>
    </source>
</evidence>
<reference evidence="19" key="1">
    <citation type="submission" date="2020-10" db="EMBL/GenBank/DDBJ databases">
        <authorList>
            <person name="Gilroy R."/>
        </authorList>
    </citation>
    <scope>NUCLEOTIDE SEQUENCE</scope>
    <source>
        <strain evidence="19">B2-22910</strain>
    </source>
</reference>
<dbReference type="Proteomes" id="UP000823603">
    <property type="component" value="Unassembled WGS sequence"/>
</dbReference>
<dbReference type="GO" id="GO:0015288">
    <property type="term" value="F:porin activity"/>
    <property type="evidence" value="ECO:0007669"/>
    <property type="project" value="UniProtKB-KW"/>
</dbReference>
<dbReference type="InterPro" id="IPR019554">
    <property type="entry name" value="Soluble_ligand-bd"/>
</dbReference>
<evidence type="ECO:0000256" key="10">
    <source>
        <dbReference type="ARBA" id="ARBA00023114"/>
    </source>
</evidence>
<dbReference type="InterPro" id="IPR049712">
    <property type="entry name" value="Poly_export"/>
</dbReference>
<feature type="domain" description="Polysaccharide export protein N-terminal" evidence="16">
    <location>
        <begin position="143"/>
        <end position="210"/>
    </location>
</feature>
<feature type="domain" description="Soluble ligand binding" evidence="17">
    <location>
        <begin position="486"/>
        <end position="533"/>
    </location>
</feature>
<dbReference type="EMBL" id="JADIMB010000134">
    <property type="protein sequence ID" value="MBO8471936.1"/>
    <property type="molecule type" value="Genomic_DNA"/>
</dbReference>
<keyword evidence="6" id="KW-0812">Transmembrane</keyword>
<evidence type="ECO:0000256" key="13">
    <source>
        <dbReference type="ARBA" id="ARBA00023237"/>
    </source>
</evidence>
<organism evidence="19 20">
    <name type="scientific">Candidatus Cryptobacteroides faecavium</name>
    <dbReference type="NCBI Taxonomy" id="2840762"/>
    <lineage>
        <taxon>Bacteria</taxon>
        <taxon>Pseudomonadati</taxon>
        <taxon>Bacteroidota</taxon>
        <taxon>Bacteroidia</taxon>
        <taxon>Bacteroidales</taxon>
        <taxon>Candidatus Cryptobacteroides</taxon>
    </lineage>
</organism>
<dbReference type="SUPFAM" id="SSF142984">
    <property type="entry name" value="Nqo1 middle domain-like"/>
    <property type="match status" value="1"/>
</dbReference>
<protein>
    <submittedName>
        <fullName evidence="19">SLBB domain-containing protein</fullName>
    </submittedName>
</protein>
<keyword evidence="11" id="KW-0472">Membrane</keyword>
<proteinExistence type="inferred from homology"/>
<dbReference type="PANTHER" id="PTHR33619">
    <property type="entry name" value="POLYSACCHARIDE EXPORT PROTEIN GFCE-RELATED"/>
    <property type="match status" value="1"/>
</dbReference>
<evidence type="ECO:0000256" key="9">
    <source>
        <dbReference type="ARBA" id="ARBA00023065"/>
    </source>
</evidence>
<dbReference type="Gene3D" id="3.10.560.10">
    <property type="entry name" value="Outer membrane lipoprotein wza domain like"/>
    <property type="match status" value="6"/>
</dbReference>
<comment type="similarity">
    <text evidence="2">Belongs to the BexD/CtrA/VexA family.</text>
</comment>
<dbReference type="GO" id="GO:0006811">
    <property type="term" value="P:monoatomic ion transport"/>
    <property type="evidence" value="ECO:0007669"/>
    <property type="project" value="UniProtKB-KW"/>
</dbReference>
<dbReference type="AlphaFoldDB" id="A0A9D9IH16"/>
<accession>A0A9D9IH16</accession>
<keyword evidence="13" id="KW-0998">Cell outer membrane</keyword>
<evidence type="ECO:0000256" key="12">
    <source>
        <dbReference type="ARBA" id="ARBA00023139"/>
    </source>
</evidence>
<keyword evidence="3" id="KW-0813">Transport</keyword>
<dbReference type="Pfam" id="PF22461">
    <property type="entry name" value="SLBB_2"/>
    <property type="match status" value="1"/>
</dbReference>
<evidence type="ECO:0000256" key="8">
    <source>
        <dbReference type="ARBA" id="ARBA00023047"/>
    </source>
</evidence>
<evidence type="ECO:0000256" key="15">
    <source>
        <dbReference type="SAM" id="MobiDB-lite"/>
    </source>
</evidence>
<dbReference type="Pfam" id="PF02563">
    <property type="entry name" value="Poly_export"/>
    <property type="match status" value="1"/>
</dbReference>
<dbReference type="GO" id="GO:0046930">
    <property type="term" value="C:pore complex"/>
    <property type="evidence" value="ECO:0007669"/>
    <property type="project" value="UniProtKB-KW"/>
</dbReference>
<feature type="domain" description="Soluble ligand binding" evidence="17">
    <location>
        <begin position="313"/>
        <end position="364"/>
    </location>
</feature>
<evidence type="ECO:0000256" key="3">
    <source>
        <dbReference type="ARBA" id="ARBA00022448"/>
    </source>
</evidence>
<sequence>ISYVKEGMASGKSQQEMMLELSKRGVTKEQAERIRQKMAPGASGRDDIQKVGTQEVSRRDAAGYDEFSIDVKTEGTRVGAPKVNFEDLSVSQRVRVIAQALQAGDSTMLYRVLDSIPATKQVFGRSVFSSADLTFAPNTNIATPENYKLGPGDEVVIDIWGTNQSTIQEVITPDGYLNIDGIGVVALSGMTVKEAESYMRKKLNQIYSLEGPEAKSQMKLTLGQIRTIQVNVMGEVMVPGTYYLSSLSTIYHALYRAGGVSELGSLRDIRLVRNGETVSSIDIYDFLTKGSSEGDISLQDGDIVLVGAYDMLVAVEGKVKRPMYYEMQSGETMKDLIDFTGGFTGDAYTKNVNVVRRNGKEYQVYTVDDKDFASFKLADCDSVTVGAILDRYENRLEIKGAVYRPGVYQFDSNVATVSALIRKAEGLMGDAFTNRGLIHREKEDMTMEVISFDVKGVMDGSAEDVPLQKNDVVYVPSIHDLNDMGYVSVLGEVARPGSFVYAEGTTLEDVIIQAGGLLESASAVKVDVSRRVKDPYSMEPADSISKMYSFALKDGFVISGEAGFQLHPYDQVYVRRSPGYGVQTNVSVEGEVLFAGDYSLTHKSQRLSDLVKDAGGVTPWAYVRGARLERRMSPDERARMESTLKMMNRGRDTVDVSMLDLGEVYYVGIDLEKAMAKPGSDVDLVLREGDVLRIPQYVNTVKIGGNVMYPNTVVYDPDMKVKDFVEMAGGYGFRSKKNRAYVIYMNGTVAKARKSSRGVVQPGCEIVVPEKVRNEGALQNVLSIATTSASLATMIATIGNIIK</sequence>
<evidence type="ECO:0000256" key="1">
    <source>
        <dbReference type="ARBA" id="ARBA00004571"/>
    </source>
</evidence>
<evidence type="ECO:0000256" key="6">
    <source>
        <dbReference type="ARBA" id="ARBA00022692"/>
    </source>
</evidence>
<reference evidence="19" key="2">
    <citation type="journal article" date="2021" name="PeerJ">
        <title>Extensive microbial diversity within the chicken gut microbiome revealed by metagenomics and culture.</title>
        <authorList>
            <person name="Gilroy R."/>
            <person name="Ravi A."/>
            <person name="Getino M."/>
            <person name="Pursley I."/>
            <person name="Horton D.L."/>
            <person name="Alikhan N.F."/>
            <person name="Baker D."/>
            <person name="Gharbi K."/>
            <person name="Hall N."/>
            <person name="Watson M."/>
            <person name="Adriaenssens E.M."/>
            <person name="Foster-Nyarko E."/>
            <person name="Jarju S."/>
            <person name="Secka A."/>
            <person name="Antonio M."/>
            <person name="Oren A."/>
            <person name="Chaudhuri R.R."/>
            <person name="La Ragione R."/>
            <person name="Hildebrand F."/>
            <person name="Pallen M.J."/>
        </authorList>
    </citation>
    <scope>NUCLEOTIDE SEQUENCE</scope>
    <source>
        <strain evidence="19">B2-22910</strain>
    </source>
</reference>
<keyword evidence="9" id="KW-0406">Ion transport</keyword>
<dbReference type="GO" id="GO:0009279">
    <property type="term" value="C:cell outer membrane"/>
    <property type="evidence" value="ECO:0007669"/>
    <property type="project" value="UniProtKB-SubCell"/>
</dbReference>
<gene>
    <name evidence="19" type="ORF">IAB82_09120</name>
</gene>
<feature type="domain" description="SLBB" evidence="18">
    <location>
        <begin position="229"/>
        <end position="306"/>
    </location>
</feature>
<evidence type="ECO:0000256" key="4">
    <source>
        <dbReference type="ARBA" id="ARBA00022452"/>
    </source>
</evidence>
<keyword evidence="5" id="KW-0762">Sugar transport</keyword>
<keyword evidence="10" id="KW-0626">Porin</keyword>
<evidence type="ECO:0000313" key="20">
    <source>
        <dbReference type="Proteomes" id="UP000823603"/>
    </source>
</evidence>